<evidence type="ECO:0000256" key="5">
    <source>
        <dbReference type="ARBA" id="ARBA00023849"/>
    </source>
</evidence>
<dbReference type="PANTHER" id="PTHR28630">
    <property type="match status" value="1"/>
</dbReference>
<dbReference type="OrthoDB" id="40334at2759"/>
<dbReference type="Pfam" id="PF13911">
    <property type="entry name" value="AhpC-TSA_2"/>
    <property type="match status" value="1"/>
</dbReference>
<organism evidence="8 9">
    <name type="scientific">Tieghemiomyces parasiticus</name>
    <dbReference type="NCBI Taxonomy" id="78921"/>
    <lineage>
        <taxon>Eukaryota</taxon>
        <taxon>Fungi</taxon>
        <taxon>Fungi incertae sedis</taxon>
        <taxon>Zoopagomycota</taxon>
        <taxon>Kickxellomycotina</taxon>
        <taxon>Dimargaritomycetes</taxon>
        <taxon>Dimargaritales</taxon>
        <taxon>Dimargaritaceae</taxon>
        <taxon>Tieghemiomyces</taxon>
    </lineage>
</organism>
<gene>
    <name evidence="8" type="ORF">IWQ60_001765</name>
</gene>
<keyword evidence="9" id="KW-1185">Reference proteome</keyword>
<proteinExistence type="inferred from homology"/>
<dbReference type="GO" id="GO:0005737">
    <property type="term" value="C:cytoplasm"/>
    <property type="evidence" value="ECO:0007669"/>
    <property type="project" value="UniProtKB-SubCell"/>
</dbReference>
<name>A0A9W8ADD6_9FUNG</name>
<dbReference type="AlphaFoldDB" id="A0A9W8ADD6"/>
<dbReference type="InterPro" id="IPR032801">
    <property type="entry name" value="PXL2A/B/C"/>
</dbReference>
<evidence type="ECO:0000256" key="7">
    <source>
        <dbReference type="ARBA" id="ARBA00032129"/>
    </source>
</evidence>
<accession>A0A9W8ADD6</accession>
<evidence type="ECO:0000256" key="3">
    <source>
        <dbReference type="ARBA" id="ARBA00023284"/>
    </source>
</evidence>
<evidence type="ECO:0000256" key="6">
    <source>
        <dbReference type="ARBA" id="ARBA00032058"/>
    </source>
</evidence>
<evidence type="ECO:0000256" key="2">
    <source>
        <dbReference type="ARBA" id="ARBA00022490"/>
    </source>
</evidence>
<dbReference type="EMBL" id="JANBPT010000060">
    <property type="protein sequence ID" value="KAJ1928765.1"/>
    <property type="molecule type" value="Genomic_DNA"/>
</dbReference>
<evidence type="ECO:0000313" key="8">
    <source>
        <dbReference type="EMBL" id="KAJ1928765.1"/>
    </source>
</evidence>
<evidence type="ECO:0000256" key="4">
    <source>
        <dbReference type="ARBA" id="ARBA00023787"/>
    </source>
</evidence>
<dbReference type="PANTHER" id="PTHR28630:SF31">
    <property type="entry name" value="PEROXIREDOXIN-LIKE 2A"/>
    <property type="match status" value="1"/>
</dbReference>
<dbReference type="Proteomes" id="UP001150569">
    <property type="component" value="Unassembled WGS sequence"/>
</dbReference>
<protein>
    <recommendedName>
        <fullName evidence="5">Peroxiredoxin-like 2A</fullName>
    </recommendedName>
    <alternativeName>
        <fullName evidence="7">Peroxiredoxin-like 2 activated in M-CSF stimulated monocytes</fullName>
    </alternativeName>
    <alternativeName>
        <fullName evidence="6">Redox-regulatory protein FAM213A</fullName>
    </alternativeName>
</protein>
<sequence length="233" mass="26332">MTTIQFHLSRPALTIPLRLHILTIGHPPLTMTVIEKPKTPYPNIRNIELTDTLVMSTKFPAWTLWKTNPTLVLIIRRPGCQFCREEAMELASHRNKLYRNYGVKMIAVIHENLGAEEFSMKYWRGPVYLDEKKDFIAAIGGGKPRWGSVVMALFKPSVWGNLRRNLTKGIESDFEGEGRILGGLYILHSGDQGIAYEHQEAVFGDHAPWDEVLAAAKKAGKLTKTLRKGGRII</sequence>
<evidence type="ECO:0000313" key="9">
    <source>
        <dbReference type="Proteomes" id="UP001150569"/>
    </source>
</evidence>
<reference evidence="8" key="1">
    <citation type="submission" date="2022-07" db="EMBL/GenBank/DDBJ databases">
        <title>Phylogenomic reconstructions and comparative analyses of Kickxellomycotina fungi.</title>
        <authorList>
            <person name="Reynolds N.K."/>
            <person name="Stajich J.E."/>
            <person name="Barry K."/>
            <person name="Grigoriev I.V."/>
            <person name="Crous P."/>
            <person name="Smith M.E."/>
        </authorList>
    </citation>
    <scope>NUCLEOTIDE SEQUENCE</scope>
    <source>
        <strain evidence="8">RSA 861</strain>
    </source>
</reference>
<comment type="caution">
    <text evidence="8">The sequence shown here is derived from an EMBL/GenBank/DDBJ whole genome shotgun (WGS) entry which is preliminary data.</text>
</comment>
<comment type="subcellular location">
    <subcellularLocation>
        <location evidence="1">Cytoplasm</location>
    </subcellularLocation>
</comment>
<keyword evidence="3" id="KW-0676">Redox-active center</keyword>
<comment type="similarity">
    <text evidence="4">Belongs to the peroxiredoxin-like PRXL2 family. PRXL2A subfamily.</text>
</comment>
<keyword evidence="2" id="KW-0963">Cytoplasm</keyword>
<evidence type="ECO:0000256" key="1">
    <source>
        <dbReference type="ARBA" id="ARBA00004496"/>
    </source>
</evidence>